<dbReference type="HOGENOM" id="CLU_233129_0_0_5"/>
<feature type="domain" description="Alpha-2-macroglobulin" evidence="4">
    <location>
        <begin position="1292"/>
        <end position="1382"/>
    </location>
</feature>
<evidence type="ECO:0000259" key="3">
    <source>
        <dbReference type="SMART" id="SM01359"/>
    </source>
</evidence>
<evidence type="ECO:0000313" key="5">
    <source>
        <dbReference type="EMBL" id="AJA10714.1"/>
    </source>
</evidence>
<accession>A0A0A7PL75</accession>
<evidence type="ECO:0000313" key="6">
    <source>
        <dbReference type="Proteomes" id="UP000030907"/>
    </source>
</evidence>
<dbReference type="Pfam" id="PF01835">
    <property type="entry name" value="MG2"/>
    <property type="match status" value="1"/>
</dbReference>
<feature type="signal peptide" evidence="2">
    <location>
        <begin position="1"/>
        <end position="41"/>
    </location>
</feature>
<evidence type="ECO:0000256" key="1">
    <source>
        <dbReference type="ARBA" id="ARBA00010556"/>
    </source>
</evidence>
<dbReference type="SMART" id="SM01360">
    <property type="entry name" value="A2M"/>
    <property type="match status" value="1"/>
</dbReference>
<gene>
    <name evidence="5" type="ORF">SKP52_19230</name>
</gene>
<dbReference type="InterPro" id="IPR021868">
    <property type="entry name" value="Alpha_2_Macroglob_MG3"/>
</dbReference>
<dbReference type="EMBL" id="CP009122">
    <property type="protein sequence ID" value="AJA10714.1"/>
    <property type="molecule type" value="Genomic_DNA"/>
</dbReference>
<dbReference type="SMART" id="SM01359">
    <property type="entry name" value="A2M_N_2"/>
    <property type="match status" value="1"/>
</dbReference>
<dbReference type="InterPro" id="IPR011625">
    <property type="entry name" value="A2M_N_BRD"/>
</dbReference>
<keyword evidence="6" id="KW-1185">Reference proteome</keyword>
<keyword evidence="2" id="KW-0732">Signal</keyword>
<name>A0A0A7PL75_9SPHN</name>
<dbReference type="Pfam" id="PF17973">
    <property type="entry name" value="bMG10"/>
    <property type="match status" value="1"/>
</dbReference>
<dbReference type="PANTHER" id="PTHR40094">
    <property type="entry name" value="ALPHA-2-MACROGLOBULIN HOMOLOG"/>
    <property type="match status" value="1"/>
</dbReference>
<dbReference type="InterPro" id="IPR041246">
    <property type="entry name" value="Bact_MG10"/>
</dbReference>
<dbReference type="Pfam" id="PF07703">
    <property type="entry name" value="A2M_BRD"/>
    <property type="match status" value="1"/>
</dbReference>
<dbReference type="InterPro" id="IPR051802">
    <property type="entry name" value="YfhM-like"/>
</dbReference>
<dbReference type="Pfam" id="PF00207">
    <property type="entry name" value="A2M"/>
    <property type="match status" value="1"/>
</dbReference>
<dbReference type="STRING" id="1515612.SKP52_19230"/>
<feature type="chain" id="PRO_5002032257" evidence="2">
    <location>
        <begin position="42"/>
        <end position="1955"/>
    </location>
</feature>
<evidence type="ECO:0000259" key="4">
    <source>
        <dbReference type="SMART" id="SM01360"/>
    </source>
</evidence>
<sequence>MFGPKGERVMGMRWRALATALAGKAKLALILPLTLAMAATAADTVPQVTLATPGSSGSGDGTITRFTLRFSEDMVPLGDPRAQAPATNDCKLPASSRWVDTRTWVLEFDKPLPGGLACHVELRDGLTTARGVSVVGNSRFALDTGGPSARAVLAGGIGGDIEENQIFLVATNVAADRASVGRYGYCAVDGIGEKIPLDVLPRETATEILTGLGENNWSRQSFTEDAGLPQRFPAAGADRDAALDRIIPVKCRRPLPPGREMALVWDARISQAGVPGRTAGRDQRFDHDVRPAFTAKMSCSRVNLQAGCNPIKDVVLSFASPVARETILAATLNTADGKKLAPKIADDDRNDAWLTTVRFTGPLPQNVDATLVLPADVSDQSGRRLQNQSNFPLKFHIDRAPPLVKFAAEFGILEAGEGGVLPVTVRGVESALVQANLKMPATALRVGDDDAAIARWLRRVDDADDTDYREEKDRSGKEVTVNYTGTKSVFAGAPSGGERRDLQLSPPGGGKLFEVVGIPLTEKGFHVVEIASPELGAALLGRKTTRYVATSALVTNMAVHFKWGREGSLAWVTSLDSGLPVSGAEIRVSDSCTGRLLARGTADKAGRLAFAGGLPQPETYSSCEENPDMAKSEGHALMVSARAGDDFSFTLTDWGDGIRPYDFDLPYGWSERNDILHTIFDRALVKAGETVHMKHLLRRPVGLGFRTPEPLEGKLRLVHRGSDTEFEMPFSIAANGSGDSVWNVPASAPMGDYELVFVTKDKDGEDKTIWSNQSVKVDEYRLPTMKATVTGPKTALVRPAAVPLSLFVGYLSGGPAPNIPVELRTNFRSSWSPPEDYRDWDFDGQPVKEGIVQLDDSGDTPSADLPLARSVPLKLDANGSATTNVTVDQPITEPTLMAAEMDYQDPNGETLTSSRRITLYPSAVRLGLKTDGWLMRDNDLKLNFIALDLDGKPIRGQRVQVALYNREIITARRRLIGGFYAYDNQMRTTKLAANCAATTDKLGRASCAMAPGISGEVTVVATTLDADGNEARAVRSVWLAGDDEWWFGGDNGDRMDVIAEKPRYAAGDTASFQVRMPFREATALVTVEREGVLSSFVVPLKGTNPVVKVKLPATYAPDVYVSVMAVRGRVTGQESWFRKMKRAVGFKIENSEGAPPTALVDLAKPAYRMGIARIKVGWEGHQLDVKVKADKEKYAVRETAKVAIEVKTPGGKAAQNADVAFAAVDEALLQLAPNESWELIDAMMGERTLDVLTSTAQMQVVGKRHYGRKALEPGGGGGGDLSGLTREDFRPVLLWKGNVPLDTKGRATVDVPLSDNLSGFRLVAIATDGSQFFGTGETSVRTVQDLGVFAGMPELVRTGDTYDARFTLRNGTDKAMEVIATPTLSPAVATAPPLTVTIPAGGAVPISWSMTAPETTGPIEWTVEAAQKGGKARDRLVFAQQVEPAIPVETWAASLFRVGPGTTLPIAIPAGALPGGYVDVALAGTLAPPLTGVRDYMSAYPYNCFEQSTSRAIALGDLGRWQALAGAMPTYLDDDGLLRYWPNERMEGSIELTAYVMSVTAANGFAIPEASKAKMVQALQAVVEGRLTRKGHGPWDIRPVRIAALAALARNNASSAQLVSAIDVAPVDMTTGTLADWLVAIEKTSGVRNAPALRTAAEAELRKRLVYEGTRLDLVDDARAPWWMMTSGDEMAIKALEAILGRKGWEDDAGKLMVGVAQRQRKGHWDTTPANAWGAVTVRRFANLYPASAITGVTNISLSGSSASQSWPLPADPVSPLRVALNAATMSLKHEGTGTPWATVSVKAAVPLKEPLNVGYRIKRSVSIVKAANKDRLTRGDVIKIRIEVVAAAGRTWVVINDPVAPGATIVGNLGGQSEMFGQQAGGSGAQPSYVERGKDSWRGYFGWMPAGTHAVEYVVCLNGSGKFTLPPTRVEAMYSPAIRGQWPNAPLTVASVGQ</sequence>
<comment type="similarity">
    <text evidence="1">Belongs to the protease inhibitor I39 (alpha-2-macroglobulin) family. Bacterial alpha-2-macroglobulin subfamily.</text>
</comment>
<dbReference type="KEGG" id="sphk:SKP52_19230"/>
<dbReference type="SUPFAM" id="SSF48239">
    <property type="entry name" value="Terpenoid cyclases/Protein prenyltransferases"/>
    <property type="match status" value="1"/>
</dbReference>
<protein>
    <submittedName>
        <fullName evidence="5">Alpha-2-macroglobulin-like protein</fullName>
    </submittedName>
</protein>
<dbReference type="PANTHER" id="PTHR40094:SF1">
    <property type="entry name" value="UBIQUITIN DOMAIN-CONTAINING PROTEIN"/>
    <property type="match status" value="1"/>
</dbReference>
<evidence type="ECO:0000256" key="2">
    <source>
        <dbReference type="SAM" id="SignalP"/>
    </source>
</evidence>
<dbReference type="InterPro" id="IPR001599">
    <property type="entry name" value="Macroglobln_a2"/>
</dbReference>
<dbReference type="Proteomes" id="UP000030907">
    <property type="component" value="Chromosome"/>
</dbReference>
<dbReference type="InterPro" id="IPR008930">
    <property type="entry name" value="Terpenoid_cyclase/PrenylTrfase"/>
</dbReference>
<dbReference type="Pfam" id="PF11974">
    <property type="entry name" value="bMG3"/>
    <property type="match status" value="1"/>
</dbReference>
<feature type="domain" description="Alpha-2-macroglobulin bait region" evidence="3">
    <location>
        <begin position="1055"/>
        <end position="1231"/>
    </location>
</feature>
<reference evidence="5 6" key="1">
    <citation type="journal article" date="2015" name="Int. J. Syst. Evol. Microbiol.">
        <title>Description of Sphingopyxis fribergensis sp. nov. - a soil bacterium with the ability to degrade styrene and phenylacetic acid.</title>
        <authorList>
            <person name="Oelschlagel M."/>
            <person name="Ruckert C."/>
            <person name="Kalinowski J."/>
            <person name="Schmidt G."/>
            <person name="Schlomann M."/>
            <person name="Tischler D."/>
        </authorList>
    </citation>
    <scope>NUCLEOTIDE SEQUENCE [LARGE SCALE GENOMIC DNA]</scope>
    <source>
        <strain evidence="5 6">Kp5.2</strain>
    </source>
</reference>
<proteinExistence type="inferred from homology"/>
<dbReference type="InterPro" id="IPR002890">
    <property type="entry name" value="MG2"/>
</dbReference>
<dbReference type="GO" id="GO:0004866">
    <property type="term" value="F:endopeptidase inhibitor activity"/>
    <property type="evidence" value="ECO:0007669"/>
    <property type="project" value="InterPro"/>
</dbReference>
<organism evidence="5 6">
    <name type="scientific">Sphingopyxis fribergensis</name>
    <dbReference type="NCBI Taxonomy" id="1515612"/>
    <lineage>
        <taxon>Bacteria</taxon>
        <taxon>Pseudomonadati</taxon>
        <taxon>Pseudomonadota</taxon>
        <taxon>Alphaproteobacteria</taxon>
        <taxon>Sphingomonadales</taxon>
        <taxon>Sphingomonadaceae</taxon>
        <taxon>Sphingopyxis</taxon>
    </lineage>
</organism>